<dbReference type="Pfam" id="PF01648">
    <property type="entry name" value="ACPS"/>
    <property type="match status" value="1"/>
</dbReference>
<dbReference type="PRINTS" id="PR01399">
    <property type="entry name" value="ENTSNTHTASED"/>
</dbReference>
<evidence type="ECO:0000256" key="3">
    <source>
        <dbReference type="PIRSR" id="PIRSR603542-2"/>
    </source>
</evidence>
<feature type="region of interest" description="Disordered" evidence="4">
    <location>
        <begin position="546"/>
        <end position="577"/>
    </location>
</feature>
<feature type="region of interest" description="Disordered" evidence="4">
    <location>
        <begin position="275"/>
        <end position="320"/>
    </location>
</feature>
<protein>
    <recommendedName>
        <fullName evidence="10">4'-phosphopantetheinyl transferase EntD (Siderophore biosynthesis)</fullName>
    </recommendedName>
</protein>
<feature type="binding site" evidence="2">
    <location>
        <position position="376"/>
    </location>
    <ligand>
        <name>CoA</name>
        <dbReference type="ChEBI" id="CHEBI:57287"/>
    </ligand>
</feature>
<keyword evidence="3" id="KW-0479">Metal-binding</keyword>
<feature type="binding site" evidence="3">
    <location>
        <position position="435"/>
    </location>
    <ligand>
        <name>Mg(2+)</name>
        <dbReference type="ChEBI" id="CHEBI:18420"/>
    </ligand>
</feature>
<accession>A0A1E7K8J7</accession>
<sequence length="577" mass="63304">MAGRLLAVSDLHVAFRENRTVLESLRPGSDEDWLIVAGDVAERFADVEQALQLLSARFAKVLWAPGNHELWTHPADPVTLRGDRRYRRLVEMCRGLGVATPEDPYPVWHGADGPVTVAPLFVLYDYSFRAPGTATKEESLRRAHEAGVVCTDEYLLHPDPYPSPDAWCRARAEWTRRRLEALAPGQRTVLVNHWPLVREPTRILRHPEFAQWCGTELTADWHRRFRAAAVVYGHLHIPRVSWHDGVRFEEVSVGYPREWQPREPREPLRPVLPAAVPAPPSPAAVPAAAQARTAPRTGTPTAGPVRGAAPAAEAPLAAATPGGESTLLRALLPASVATAEAFADLPGAPADHLHPREAQVVDHAVPRRQREFATVRHCARRAAGSLGVRPVPLLPDRRGAPQWPAGVVGAMTHCEGYRAAAVARSREVVGVGIDAEPNEPCPAGVLDLISLEREREWVAAHARAAPGVRWDRLLFSAKESVFKVWYPLTRRELDFEEAHIEIGRDDGTFTARLLVPGPTVGGRRLDGFTGRWLCRENLLITAITLPATAPEPDRPAPEPAAAGRGRDTDGMPRLTVP</sequence>
<feature type="domain" description="Calcineurin-like phosphoesterase" evidence="5">
    <location>
        <begin position="4"/>
        <end position="238"/>
    </location>
</feature>
<dbReference type="InterPro" id="IPR029052">
    <property type="entry name" value="Metallo-depent_PP-like"/>
</dbReference>
<dbReference type="Pfam" id="PF17837">
    <property type="entry name" value="4PPT_N"/>
    <property type="match status" value="1"/>
</dbReference>
<feature type="binding site" evidence="2">
    <location>
        <position position="479"/>
    </location>
    <ligand>
        <name>CoA</name>
        <dbReference type="ChEBI" id="CHEBI:57287"/>
    </ligand>
</feature>
<keyword evidence="1" id="KW-0808">Transferase</keyword>
<name>A0A1E7K8J7_9ACTN</name>
<dbReference type="Pfam" id="PF00149">
    <property type="entry name" value="Metallophos"/>
    <property type="match status" value="1"/>
</dbReference>
<dbReference type="PANTHER" id="PTHR36492:SF2">
    <property type="entry name" value="[ACYL-CARRIER-PROTEIN] PHOSPHODIESTERASE PPTH"/>
    <property type="match status" value="1"/>
</dbReference>
<dbReference type="InterPro" id="IPR004843">
    <property type="entry name" value="Calcineurin-like_PHP"/>
</dbReference>
<reference evidence="8 9" key="1">
    <citation type="journal article" date="2016" name="Front. Microbiol.">
        <title>Comparative Genomics Analysis of Streptomyces Species Reveals Their Adaptation to the Marine Environment and Their Diversity at the Genomic Level.</title>
        <authorList>
            <person name="Tian X."/>
            <person name="Zhang Z."/>
            <person name="Yang T."/>
            <person name="Chen M."/>
            <person name="Li J."/>
            <person name="Chen F."/>
            <person name="Yang J."/>
            <person name="Li W."/>
            <person name="Zhang B."/>
            <person name="Zhang Z."/>
            <person name="Wu J."/>
            <person name="Zhang C."/>
            <person name="Long L."/>
            <person name="Xiao J."/>
        </authorList>
    </citation>
    <scope>NUCLEOTIDE SEQUENCE [LARGE SCALE GENOMIC DNA]</scope>
    <source>
        <strain evidence="8 9">SCSIO M10379</strain>
    </source>
</reference>
<dbReference type="SUPFAM" id="SSF56214">
    <property type="entry name" value="4'-phosphopantetheinyl transferase"/>
    <property type="match status" value="1"/>
</dbReference>
<organism evidence="8 9">
    <name type="scientific">Streptomyces qinglanensis</name>
    <dbReference type="NCBI Taxonomy" id="943816"/>
    <lineage>
        <taxon>Bacteria</taxon>
        <taxon>Bacillati</taxon>
        <taxon>Actinomycetota</taxon>
        <taxon>Actinomycetes</taxon>
        <taxon>Kitasatosporales</taxon>
        <taxon>Streptomycetaceae</taxon>
        <taxon>Streptomyces</taxon>
    </lineage>
</organism>
<comment type="cofactor">
    <cofactor evidence="3">
        <name>Mg(2+)</name>
        <dbReference type="ChEBI" id="CHEBI:18420"/>
    </cofactor>
</comment>
<evidence type="ECO:0000256" key="2">
    <source>
        <dbReference type="PIRSR" id="PIRSR603542-1"/>
    </source>
</evidence>
<evidence type="ECO:0000313" key="9">
    <source>
        <dbReference type="Proteomes" id="UP000175829"/>
    </source>
</evidence>
<dbReference type="InterPro" id="IPR003542">
    <property type="entry name" value="Enbac_synth_compD-like"/>
</dbReference>
<feature type="binding site" evidence="2">
    <location>
        <position position="493"/>
    </location>
    <ligand>
        <name>CoA</name>
        <dbReference type="ChEBI" id="CHEBI:57287"/>
    </ligand>
</feature>
<dbReference type="GO" id="GO:0000287">
    <property type="term" value="F:magnesium ion binding"/>
    <property type="evidence" value="ECO:0007669"/>
    <property type="project" value="InterPro"/>
</dbReference>
<evidence type="ECO:0000256" key="1">
    <source>
        <dbReference type="ARBA" id="ARBA00022679"/>
    </source>
</evidence>
<comment type="caution">
    <text evidence="8">The sequence shown here is derived from an EMBL/GenBank/DDBJ whole genome shotgun (WGS) entry which is preliminary data.</text>
</comment>
<feature type="binding site" evidence="2">
    <location>
        <position position="434"/>
    </location>
    <ligand>
        <name>CoA</name>
        <dbReference type="ChEBI" id="CHEBI:57287"/>
    </ligand>
</feature>
<dbReference type="GO" id="GO:0009239">
    <property type="term" value="P:enterobactin biosynthetic process"/>
    <property type="evidence" value="ECO:0007669"/>
    <property type="project" value="InterPro"/>
</dbReference>
<dbReference type="Gene3D" id="3.60.21.10">
    <property type="match status" value="1"/>
</dbReference>
<feature type="binding site" evidence="3">
    <location>
        <position position="434"/>
    </location>
    <ligand>
        <name>Mg(2+)</name>
        <dbReference type="ChEBI" id="CHEBI:18420"/>
    </ligand>
</feature>
<dbReference type="CDD" id="cd00838">
    <property type="entry name" value="MPP_superfamily"/>
    <property type="match status" value="1"/>
</dbReference>
<feature type="domain" description="4'-phosphopantetheinyl transferase" evidence="6">
    <location>
        <begin position="430"/>
        <end position="504"/>
    </location>
</feature>
<evidence type="ECO:0000259" key="6">
    <source>
        <dbReference type="Pfam" id="PF01648"/>
    </source>
</evidence>
<dbReference type="SUPFAM" id="SSF56300">
    <property type="entry name" value="Metallo-dependent phosphatases"/>
    <property type="match status" value="1"/>
</dbReference>
<evidence type="ECO:0000259" key="7">
    <source>
        <dbReference type="Pfam" id="PF17837"/>
    </source>
</evidence>
<dbReference type="InterPro" id="IPR041354">
    <property type="entry name" value="4PPT_N"/>
</dbReference>
<gene>
    <name evidence="8" type="ORF">AN217_23370</name>
</gene>
<dbReference type="PATRIC" id="fig|943816.4.peg.4231"/>
<feature type="binding site" evidence="2">
    <location>
        <position position="483"/>
    </location>
    <ligand>
        <name>CoA</name>
        <dbReference type="ChEBI" id="CHEBI:57287"/>
    </ligand>
</feature>
<feature type="domain" description="4'-phosphopantetheinyl transferase N-terminal" evidence="7">
    <location>
        <begin position="357"/>
        <end position="423"/>
    </location>
</feature>
<feature type="binding site" evidence="2">
    <location>
        <begin position="412"/>
        <end position="413"/>
    </location>
    <ligand>
        <name>CoA</name>
        <dbReference type="ChEBI" id="CHEBI:57287"/>
    </ligand>
</feature>
<dbReference type="GO" id="GO:0009366">
    <property type="term" value="C:enterobactin synthetase complex"/>
    <property type="evidence" value="ECO:0007669"/>
    <property type="project" value="InterPro"/>
</dbReference>
<feature type="binding site" evidence="3">
    <location>
        <position position="436"/>
    </location>
    <ligand>
        <name>Mg(2+)</name>
        <dbReference type="ChEBI" id="CHEBI:18420"/>
    </ligand>
</feature>
<dbReference type="InterPro" id="IPR008278">
    <property type="entry name" value="4-PPantetheinyl_Trfase_dom"/>
</dbReference>
<feature type="compositionally biased region" description="Low complexity" evidence="4">
    <location>
        <begin position="284"/>
        <end position="320"/>
    </location>
</feature>
<dbReference type="InterPro" id="IPR037143">
    <property type="entry name" value="4-PPantetheinyl_Trfase_dom_sf"/>
</dbReference>
<dbReference type="EMBL" id="LJGV01000022">
    <property type="protein sequence ID" value="OEV00251.1"/>
    <property type="molecule type" value="Genomic_DNA"/>
</dbReference>
<dbReference type="GO" id="GO:0016787">
    <property type="term" value="F:hydrolase activity"/>
    <property type="evidence" value="ECO:0007669"/>
    <property type="project" value="InterPro"/>
</dbReference>
<evidence type="ECO:0000313" key="8">
    <source>
        <dbReference type="EMBL" id="OEV00251.1"/>
    </source>
</evidence>
<keyword evidence="3" id="KW-0460">Magnesium</keyword>
<evidence type="ECO:0000256" key="4">
    <source>
        <dbReference type="SAM" id="MobiDB-lite"/>
    </source>
</evidence>
<dbReference type="PANTHER" id="PTHR36492">
    <property type="match status" value="1"/>
</dbReference>
<dbReference type="InterPro" id="IPR052963">
    <property type="entry name" value="Pantetheine_PDE"/>
</dbReference>
<evidence type="ECO:0008006" key="10">
    <source>
        <dbReference type="Google" id="ProtNLM"/>
    </source>
</evidence>
<dbReference type="AlphaFoldDB" id="A0A1E7K8J7"/>
<dbReference type="Proteomes" id="UP000175829">
    <property type="component" value="Unassembled WGS sequence"/>
</dbReference>
<evidence type="ECO:0000259" key="5">
    <source>
        <dbReference type="Pfam" id="PF00149"/>
    </source>
</evidence>
<feature type="binding site" evidence="2">
    <location>
        <position position="368"/>
    </location>
    <ligand>
        <name>CoA</name>
        <dbReference type="ChEBI" id="CHEBI:57287"/>
    </ligand>
</feature>
<proteinExistence type="predicted"/>
<dbReference type="GO" id="GO:0008897">
    <property type="term" value="F:holo-[acyl-carrier-protein] synthase activity"/>
    <property type="evidence" value="ECO:0007669"/>
    <property type="project" value="InterPro"/>
</dbReference>